<sequence>MPTDDVTPYVQIMIDALTETRKELAETKRELAEMVQRSEAILQKNKMLREENSELIANYRVAAIGPGDRPSDGETRHVIWLDDAKCNCDCYCVRGNRRPLTEPVLYFGSPKTTNGVGIAVSKRFRDSISEVKRFSDRLMKIMVITENGLHFFTAYAPQTGCSEHVKDEFWTLLNEKTAEIPPEEMIVVAGDLNGHVGTSNNGNKCHGGFGYGARNEDGERILEYACSHDPVIMNTTFRKRPSHFNSFYSGNTRSQIDYLLVICRDAKR</sequence>
<accession>A0A0N4YMQ3</accession>
<dbReference type="STRING" id="27835.A0A0N4YMQ3"/>
<keyword evidence="1" id="KW-0175">Coiled coil</keyword>
<dbReference type="SUPFAM" id="SSF56219">
    <property type="entry name" value="DNase I-like"/>
    <property type="match status" value="1"/>
</dbReference>
<keyword evidence="3" id="KW-1185">Reference proteome</keyword>
<protein>
    <submittedName>
        <fullName evidence="4">Endo/exonuclease/phosphatase domain-containing protein</fullName>
    </submittedName>
</protein>
<gene>
    <name evidence="2" type="ORF">NBR_LOCUS18470</name>
</gene>
<evidence type="ECO:0000256" key="1">
    <source>
        <dbReference type="SAM" id="Coils"/>
    </source>
</evidence>
<dbReference type="Proteomes" id="UP000271162">
    <property type="component" value="Unassembled WGS sequence"/>
</dbReference>
<reference evidence="4" key="1">
    <citation type="submission" date="2017-02" db="UniProtKB">
        <authorList>
            <consortium name="WormBaseParasite"/>
        </authorList>
    </citation>
    <scope>IDENTIFICATION</scope>
</reference>
<dbReference type="InterPro" id="IPR027124">
    <property type="entry name" value="Swc5/CFDP1/2"/>
</dbReference>
<organism evidence="4">
    <name type="scientific">Nippostrongylus brasiliensis</name>
    <name type="common">Rat hookworm</name>
    <dbReference type="NCBI Taxonomy" id="27835"/>
    <lineage>
        <taxon>Eukaryota</taxon>
        <taxon>Metazoa</taxon>
        <taxon>Ecdysozoa</taxon>
        <taxon>Nematoda</taxon>
        <taxon>Chromadorea</taxon>
        <taxon>Rhabditida</taxon>
        <taxon>Rhabditina</taxon>
        <taxon>Rhabditomorpha</taxon>
        <taxon>Strongyloidea</taxon>
        <taxon>Heligmosomidae</taxon>
        <taxon>Nippostrongylus</taxon>
    </lineage>
</organism>
<proteinExistence type="predicted"/>
<dbReference type="Gene3D" id="3.60.10.10">
    <property type="entry name" value="Endonuclease/exonuclease/phosphatase"/>
    <property type="match status" value="1"/>
</dbReference>
<evidence type="ECO:0000313" key="4">
    <source>
        <dbReference type="WBParaSite" id="NBR_0001846901-mRNA-1"/>
    </source>
</evidence>
<feature type="coiled-coil region" evidence="1">
    <location>
        <begin position="10"/>
        <end position="51"/>
    </location>
</feature>
<dbReference type="AlphaFoldDB" id="A0A0N4YMQ3"/>
<dbReference type="InterPro" id="IPR036691">
    <property type="entry name" value="Endo/exonu/phosph_ase_sf"/>
</dbReference>
<evidence type="ECO:0000313" key="2">
    <source>
        <dbReference type="EMBL" id="VDL82195.1"/>
    </source>
</evidence>
<evidence type="ECO:0000313" key="3">
    <source>
        <dbReference type="Proteomes" id="UP000271162"/>
    </source>
</evidence>
<dbReference type="EMBL" id="UYSL01023444">
    <property type="protein sequence ID" value="VDL82195.1"/>
    <property type="molecule type" value="Genomic_DNA"/>
</dbReference>
<reference evidence="2 3" key="2">
    <citation type="submission" date="2018-11" db="EMBL/GenBank/DDBJ databases">
        <authorList>
            <consortium name="Pathogen Informatics"/>
        </authorList>
    </citation>
    <scope>NUCLEOTIDE SEQUENCE [LARGE SCALE GENOMIC DNA]</scope>
</reference>
<dbReference type="PANTHER" id="PTHR23227">
    <property type="entry name" value="BUCENTAUR RELATED"/>
    <property type="match status" value="1"/>
</dbReference>
<name>A0A0N4YMQ3_NIPBR</name>
<dbReference type="PANTHER" id="PTHR23227:SF67">
    <property type="entry name" value="CRANIOFACIAL DEVELOPMENT PROTEIN 2-LIKE"/>
    <property type="match status" value="1"/>
</dbReference>
<dbReference type="WBParaSite" id="NBR_0001846901-mRNA-1">
    <property type="protein sequence ID" value="NBR_0001846901-mRNA-1"/>
    <property type="gene ID" value="NBR_0001846901"/>
</dbReference>